<dbReference type="SUPFAM" id="SSF49764">
    <property type="entry name" value="HSP20-like chaperones"/>
    <property type="match status" value="1"/>
</dbReference>
<proteinExistence type="inferred from homology"/>
<gene>
    <name evidence="5" type="ORF">AJ80_00146</name>
</gene>
<accession>A0A2B7Z3T3</accession>
<name>A0A2B7Z3T3_POLH7</name>
<dbReference type="Gene3D" id="2.60.40.790">
    <property type="match status" value="1"/>
</dbReference>
<keyword evidence="6" id="KW-1185">Reference proteome</keyword>
<evidence type="ECO:0000256" key="3">
    <source>
        <dbReference type="SAM" id="MobiDB-lite"/>
    </source>
</evidence>
<evidence type="ECO:0000256" key="1">
    <source>
        <dbReference type="PROSITE-ProRule" id="PRU00285"/>
    </source>
</evidence>
<feature type="region of interest" description="Disordered" evidence="3">
    <location>
        <begin position="29"/>
        <end position="123"/>
    </location>
</feature>
<feature type="compositionally biased region" description="Polar residues" evidence="3">
    <location>
        <begin position="45"/>
        <end position="72"/>
    </location>
</feature>
<evidence type="ECO:0000256" key="2">
    <source>
        <dbReference type="RuleBase" id="RU003616"/>
    </source>
</evidence>
<sequence length="372" mass="41461">MTNFYILNQPSHPMFDFLSDIRNLYGIPGFTQPPPYTSREHMDQPRTQQESQHQDAEPQQSSQAPTQDQAESPSAEGCAETNNAEDGQESGATHDIPFRGRRGRSGHRSRGGCGRGRAHPAHPWGAHHLFRRHRCRFRGCCPAFEGPDAGSNEQRGPGNNFVPLSFLHGLGNHFGMNLDNMFGASTNNPEIDFVPRADLFDTRDRYIVHVSLPGAQKQDLSVDYDTEASTLHLAGVVYRPGVDEAMINALVVDGRARDVGVFRREVRLGTRAEPARVDIDNISAKLVDGVLVVVLPKVAGDEGEFRRRVSVQQDVKGKGKEKKSEADLETDTMLVDSETEIGDEAMYERKTLSPTYRDEDEEERDYITVDVD</sequence>
<dbReference type="CDD" id="cd06464">
    <property type="entry name" value="ACD_sHsps-like"/>
    <property type="match status" value="1"/>
</dbReference>
<feature type="domain" description="SHSP" evidence="4">
    <location>
        <begin position="188"/>
        <end position="314"/>
    </location>
</feature>
<comment type="caution">
    <text evidence="5">The sequence shown here is derived from an EMBL/GenBank/DDBJ whole genome shotgun (WGS) entry which is preliminary data.</text>
</comment>
<feature type="compositionally biased region" description="Basic residues" evidence="3">
    <location>
        <begin position="99"/>
        <end position="120"/>
    </location>
</feature>
<evidence type="ECO:0000259" key="4">
    <source>
        <dbReference type="PROSITE" id="PS01031"/>
    </source>
</evidence>
<evidence type="ECO:0000313" key="6">
    <source>
        <dbReference type="Proteomes" id="UP000224634"/>
    </source>
</evidence>
<dbReference type="STRING" id="1447883.A0A2B7Z3T3"/>
<comment type="similarity">
    <text evidence="1 2">Belongs to the small heat shock protein (HSP20) family.</text>
</comment>
<organism evidence="5 6">
    <name type="scientific">Polytolypa hystricis (strain UAMH7299)</name>
    <dbReference type="NCBI Taxonomy" id="1447883"/>
    <lineage>
        <taxon>Eukaryota</taxon>
        <taxon>Fungi</taxon>
        <taxon>Dikarya</taxon>
        <taxon>Ascomycota</taxon>
        <taxon>Pezizomycotina</taxon>
        <taxon>Eurotiomycetes</taxon>
        <taxon>Eurotiomycetidae</taxon>
        <taxon>Onygenales</taxon>
        <taxon>Onygenales incertae sedis</taxon>
        <taxon>Polytolypa</taxon>
    </lineage>
</organism>
<dbReference type="PROSITE" id="PS01031">
    <property type="entry name" value="SHSP"/>
    <property type="match status" value="1"/>
</dbReference>
<dbReference type="EMBL" id="PDNA01000001">
    <property type="protein sequence ID" value="PGH28255.1"/>
    <property type="molecule type" value="Genomic_DNA"/>
</dbReference>
<reference evidence="5 6" key="1">
    <citation type="submission" date="2017-10" db="EMBL/GenBank/DDBJ databases">
        <title>Comparative genomics in systemic dimorphic fungi from Ajellomycetaceae.</title>
        <authorList>
            <person name="Munoz J.F."/>
            <person name="Mcewen J.G."/>
            <person name="Clay O.K."/>
            <person name="Cuomo C.A."/>
        </authorList>
    </citation>
    <scope>NUCLEOTIDE SEQUENCE [LARGE SCALE GENOMIC DNA]</scope>
    <source>
        <strain evidence="5 6">UAMH7299</strain>
    </source>
</reference>
<evidence type="ECO:0000313" key="5">
    <source>
        <dbReference type="EMBL" id="PGH28255.1"/>
    </source>
</evidence>
<dbReference type="Pfam" id="PF00011">
    <property type="entry name" value="HSP20"/>
    <property type="match status" value="1"/>
</dbReference>
<dbReference type="InterPro" id="IPR002068">
    <property type="entry name" value="A-crystallin/Hsp20_dom"/>
</dbReference>
<dbReference type="OrthoDB" id="5511210at2759"/>
<feature type="region of interest" description="Disordered" evidence="3">
    <location>
        <begin position="338"/>
        <end position="372"/>
    </location>
</feature>
<protein>
    <recommendedName>
        <fullName evidence="4">SHSP domain-containing protein</fullName>
    </recommendedName>
</protein>
<dbReference type="AlphaFoldDB" id="A0A2B7Z3T3"/>
<dbReference type="Proteomes" id="UP000224634">
    <property type="component" value="Unassembled WGS sequence"/>
</dbReference>
<dbReference type="InterPro" id="IPR008978">
    <property type="entry name" value="HSP20-like_chaperone"/>
</dbReference>